<dbReference type="RefSeq" id="XP_013888069.1">
    <property type="nucleotide sequence ID" value="XM_014032615.1"/>
</dbReference>
<dbReference type="InParanoid" id="A0A2I4D765"/>
<evidence type="ECO:0000313" key="3">
    <source>
        <dbReference type="RefSeq" id="XP_013888069.1"/>
    </source>
</evidence>
<dbReference type="STRING" id="52670.A0A2I4D765"/>
<keyword evidence="2" id="KW-1185">Reference proteome</keyword>
<sequence>MAKVGPSVPTHGFRLNPPTIILQDMEDEPGDIRFPQKPEPGVLFNVNNSNNNEEEEEEKKKKKKKKKEKKEKKE</sequence>
<protein>
    <submittedName>
        <fullName evidence="3">Cyclic nucleotide-gated channel rod photoreceptor subunit alpha</fullName>
    </submittedName>
</protein>
<dbReference type="GeneID" id="106535573"/>
<feature type="compositionally biased region" description="Basic residues" evidence="1">
    <location>
        <begin position="60"/>
        <end position="74"/>
    </location>
</feature>
<organism evidence="2 3">
    <name type="scientific">Austrofundulus limnaeus</name>
    <name type="common">Annual killifish</name>
    <dbReference type="NCBI Taxonomy" id="52670"/>
    <lineage>
        <taxon>Eukaryota</taxon>
        <taxon>Metazoa</taxon>
        <taxon>Chordata</taxon>
        <taxon>Craniata</taxon>
        <taxon>Vertebrata</taxon>
        <taxon>Euteleostomi</taxon>
        <taxon>Actinopterygii</taxon>
        <taxon>Neopterygii</taxon>
        <taxon>Teleostei</taxon>
        <taxon>Neoteleostei</taxon>
        <taxon>Acanthomorphata</taxon>
        <taxon>Ovalentaria</taxon>
        <taxon>Atherinomorphae</taxon>
        <taxon>Cyprinodontiformes</taxon>
        <taxon>Rivulidae</taxon>
        <taxon>Austrofundulus</taxon>
    </lineage>
</organism>
<reference evidence="3" key="1">
    <citation type="submission" date="2025-08" db="UniProtKB">
        <authorList>
            <consortium name="RefSeq"/>
        </authorList>
    </citation>
    <scope>IDENTIFICATION</scope>
    <source>
        <strain evidence="3">Quisiro</strain>
        <tissue evidence="3">Liver</tissue>
    </source>
</reference>
<dbReference type="Proteomes" id="UP000192220">
    <property type="component" value="Unplaced"/>
</dbReference>
<feature type="region of interest" description="Disordered" evidence="1">
    <location>
        <begin position="1"/>
        <end position="74"/>
    </location>
</feature>
<evidence type="ECO:0000256" key="1">
    <source>
        <dbReference type="SAM" id="MobiDB-lite"/>
    </source>
</evidence>
<name>A0A2I4D765_AUSLI</name>
<evidence type="ECO:0000313" key="2">
    <source>
        <dbReference type="Proteomes" id="UP000192220"/>
    </source>
</evidence>
<accession>A0A2I4D765</accession>
<gene>
    <name evidence="3" type="primary">LOC106535573</name>
</gene>
<dbReference type="AlphaFoldDB" id="A0A2I4D765"/>
<dbReference type="KEGG" id="alim:106535573"/>
<proteinExistence type="predicted"/>